<dbReference type="Proteomes" id="UP000269276">
    <property type="component" value="Unassembled WGS sequence"/>
</dbReference>
<name>A0A3M7DDU5_HORWE</name>
<dbReference type="VEuPathDB" id="FungiDB:BTJ68_13232"/>
<dbReference type="Gene3D" id="3.40.30.10">
    <property type="entry name" value="Glutaredoxin"/>
    <property type="match status" value="1"/>
</dbReference>
<protein>
    <recommendedName>
        <fullName evidence="4">Thioredoxin domain-containing protein</fullName>
    </recommendedName>
</protein>
<evidence type="ECO:0000256" key="1">
    <source>
        <dbReference type="SAM" id="MobiDB-lite"/>
    </source>
</evidence>
<accession>A0A3M7DDU5</accession>
<organism evidence="2 3">
    <name type="scientific">Hortaea werneckii</name>
    <name type="common">Black yeast</name>
    <name type="synonym">Cladosporium werneckii</name>
    <dbReference type="NCBI Taxonomy" id="91943"/>
    <lineage>
        <taxon>Eukaryota</taxon>
        <taxon>Fungi</taxon>
        <taxon>Dikarya</taxon>
        <taxon>Ascomycota</taxon>
        <taxon>Pezizomycotina</taxon>
        <taxon>Dothideomycetes</taxon>
        <taxon>Dothideomycetidae</taxon>
        <taxon>Mycosphaerellales</taxon>
        <taxon>Teratosphaeriaceae</taxon>
        <taxon>Hortaea</taxon>
    </lineage>
</organism>
<evidence type="ECO:0000313" key="2">
    <source>
        <dbReference type="EMBL" id="RMY62247.1"/>
    </source>
</evidence>
<proteinExistence type="predicted"/>
<dbReference type="SUPFAM" id="SSF52833">
    <property type="entry name" value="Thioredoxin-like"/>
    <property type="match status" value="1"/>
</dbReference>
<reference evidence="2 3" key="1">
    <citation type="journal article" date="2018" name="BMC Genomics">
        <title>Genomic evidence for intraspecific hybridization in a clonal and extremely halotolerant yeast.</title>
        <authorList>
            <person name="Gostincar C."/>
            <person name="Stajich J.E."/>
            <person name="Zupancic J."/>
            <person name="Zalar P."/>
            <person name="Gunde-Cimerman N."/>
        </authorList>
    </citation>
    <scope>NUCLEOTIDE SEQUENCE [LARGE SCALE GENOMIC DNA]</scope>
    <source>
        <strain evidence="2 3">EXF-2682</strain>
    </source>
</reference>
<dbReference type="InterPro" id="IPR036249">
    <property type="entry name" value="Thioredoxin-like_sf"/>
</dbReference>
<dbReference type="OrthoDB" id="2121326at2759"/>
<feature type="region of interest" description="Disordered" evidence="1">
    <location>
        <begin position="90"/>
        <end position="109"/>
    </location>
</feature>
<comment type="caution">
    <text evidence="2">The sequence shown here is derived from an EMBL/GenBank/DDBJ whole genome shotgun (WGS) entry which is preliminary data.</text>
</comment>
<dbReference type="AlphaFoldDB" id="A0A3M7DDU5"/>
<evidence type="ECO:0008006" key="4">
    <source>
        <dbReference type="Google" id="ProtNLM"/>
    </source>
</evidence>
<evidence type="ECO:0000313" key="3">
    <source>
        <dbReference type="Proteomes" id="UP000269276"/>
    </source>
</evidence>
<gene>
    <name evidence="2" type="ORF">D0863_11027</name>
</gene>
<dbReference type="EMBL" id="QWIP01000502">
    <property type="protein sequence ID" value="RMY62247.1"/>
    <property type="molecule type" value="Genomic_DNA"/>
</dbReference>
<sequence>MAFAFKMSHTEINSKEDFDNAVSQKGKYVFVLAYDGTAPADADSYALKFADMVSSYKFDVSKAPQAKAVHGIEETPCALVYKDGQRVAKADGMKPPSMQEIGQMISGGK</sequence>